<dbReference type="InterPro" id="IPR036908">
    <property type="entry name" value="RlpA-like_sf"/>
</dbReference>
<evidence type="ECO:0000259" key="7">
    <source>
        <dbReference type="Pfam" id="PF03330"/>
    </source>
</evidence>
<feature type="domain" description="RlpA-like protein double-psi beta-barrel" evidence="7">
    <location>
        <begin position="102"/>
        <end position="190"/>
    </location>
</feature>
<keyword evidence="3 4" id="KW-0961">Cell wall biogenesis/degradation</keyword>
<sequence>MLLDSKEKFIFTVKLIFRFIFIVVFTQLLTACANPIMQLSTKNVDNNKVVKAKAISVPERILNGQKQNKLKNKVAKGVVIGKPYQIKGKWYYPESDPTYQRVGQASWYGSYFHGRPTANGEVYDMNLLTAAHPTMPLPSYARVTNLKNGSSIIVRVNDRGPYMKNRIIDLSKQAAIMLGYLNQGTADVKVEYISEAPINNYDSEYLMASYNPGNYNPPMIMAFSDTSDTLDTAAAQKDITLFTFNANDYNASNQKEKNETISIRLPEIGPVLIDKPTSFYHVASIKNRRSKLNGV</sequence>
<dbReference type="InterPro" id="IPR012997">
    <property type="entry name" value="RplA"/>
</dbReference>
<dbReference type="GO" id="GO:0000270">
    <property type="term" value="P:peptidoglycan metabolic process"/>
    <property type="evidence" value="ECO:0007669"/>
    <property type="project" value="UniProtKB-UniRule"/>
</dbReference>
<evidence type="ECO:0000256" key="6">
    <source>
        <dbReference type="SAM" id="Phobius"/>
    </source>
</evidence>
<dbReference type="PANTHER" id="PTHR34183:SF1">
    <property type="entry name" value="ENDOLYTIC PEPTIDOGLYCAN TRANSGLYCOSYLASE RLPA"/>
    <property type="match status" value="1"/>
</dbReference>
<comment type="subcellular location">
    <subcellularLocation>
        <location evidence="4">Cell membrane</location>
        <topology evidence="4">Lipid-anchor</topology>
    </subcellularLocation>
</comment>
<dbReference type="AlphaFoldDB" id="E6YLP7"/>
<evidence type="ECO:0000256" key="1">
    <source>
        <dbReference type="ARBA" id="ARBA00022729"/>
    </source>
</evidence>
<keyword evidence="1" id="KW-0732">Signal</keyword>
<dbReference type="OrthoDB" id="9779128at2"/>
<dbReference type="EC" id="4.2.2.-" evidence="4"/>
<feature type="transmembrane region" description="Helical" evidence="6">
    <location>
        <begin position="15"/>
        <end position="37"/>
    </location>
</feature>
<dbReference type="HAMAP" id="MF_02071">
    <property type="entry name" value="RlpA"/>
    <property type="match status" value="1"/>
</dbReference>
<dbReference type="EMBL" id="AHPK01000002">
    <property type="protein sequence ID" value="KEC56792.1"/>
    <property type="molecule type" value="Genomic_DNA"/>
</dbReference>
<evidence type="ECO:0000256" key="5">
    <source>
        <dbReference type="RuleBase" id="RU003495"/>
    </source>
</evidence>
<dbReference type="EMBL" id="FN645459">
    <property type="protein sequence ID" value="CBI77799.1"/>
    <property type="molecule type" value="Genomic_DNA"/>
</dbReference>
<keyword evidence="10" id="KW-1185">Reference proteome</keyword>
<protein>
    <recommendedName>
        <fullName evidence="4">Endolytic peptidoglycan transglycosylase RlpA</fullName>
        <ecNumber evidence="4">4.2.2.-</ecNumber>
    </recommendedName>
</protein>
<keyword evidence="4 8" id="KW-0449">Lipoprotein</keyword>
<proteinExistence type="inferred from homology"/>
<keyword evidence="2 4" id="KW-0456">Lyase</keyword>
<keyword evidence="6" id="KW-0812">Transmembrane</keyword>
<dbReference type="FunFam" id="2.40.40.10:FF:000003">
    <property type="entry name" value="Endolytic peptidoglycan transglycosylase RlpA"/>
    <property type="match status" value="1"/>
</dbReference>
<dbReference type="CDD" id="cd22268">
    <property type="entry name" value="DPBB_RlpA-like"/>
    <property type="match status" value="1"/>
</dbReference>
<dbReference type="InterPro" id="IPR009009">
    <property type="entry name" value="RlpA-like_DPBB"/>
</dbReference>
<name>E6YLP7_9HYPH</name>
<dbReference type="PATRIC" id="fig|685782.3.peg.221"/>
<gene>
    <name evidence="4" type="primary">rlpA</name>
    <name evidence="8" type="ORF">BARRO_50148</name>
    <name evidence="9" type="ORF">O99_00214</name>
</gene>
<dbReference type="Proteomes" id="UP000027336">
    <property type="component" value="Unassembled WGS sequence"/>
</dbReference>
<dbReference type="SUPFAM" id="SSF50685">
    <property type="entry name" value="Barwin-like endoglucanases"/>
    <property type="match status" value="1"/>
</dbReference>
<keyword evidence="4" id="KW-1003">Cell membrane</keyword>
<dbReference type="eggNOG" id="COG0797">
    <property type="taxonomic scope" value="Bacteria"/>
</dbReference>
<evidence type="ECO:0000313" key="10">
    <source>
        <dbReference type="Proteomes" id="UP000027336"/>
    </source>
</evidence>
<dbReference type="GO" id="GO:0008932">
    <property type="term" value="F:lytic endotransglycosylase activity"/>
    <property type="evidence" value="ECO:0007669"/>
    <property type="project" value="UniProtKB-UniRule"/>
</dbReference>
<keyword evidence="6" id="KW-1133">Transmembrane helix</keyword>
<evidence type="ECO:0000256" key="3">
    <source>
        <dbReference type="ARBA" id="ARBA00023316"/>
    </source>
</evidence>
<reference evidence="9 10" key="2">
    <citation type="submission" date="2012-04" db="EMBL/GenBank/DDBJ databases">
        <title>The Genome Sequence of Bartonella rochalimae BMGH.</title>
        <authorList>
            <consortium name="The Broad Institute Genome Sequencing Platform"/>
            <consortium name="The Broad Institute Genome Sequencing Center for Infectious Disease"/>
            <person name="Feldgarden M."/>
            <person name="Kirby J."/>
            <person name="Kosoy M."/>
            <person name="Birtles R."/>
            <person name="Probert W.S."/>
            <person name="Chiaraviglio L."/>
            <person name="Walker B."/>
            <person name="Young S.K."/>
            <person name="Zeng Q."/>
            <person name="Gargeya S."/>
            <person name="Fitzgerald M."/>
            <person name="Haas B."/>
            <person name="Abouelleil A."/>
            <person name="Alvarado L."/>
            <person name="Arachchi H.M."/>
            <person name="Berlin A.M."/>
            <person name="Chapman S.B."/>
            <person name="Goldberg J."/>
            <person name="Griggs A."/>
            <person name="Gujja S."/>
            <person name="Hansen M."/>
            <person name="Howarth C."/>
            <person name="Imamovic A."/>
            <person name="Larimer J."/>
            <person name="McCowen C."/>
            <person name="Montmayeur A."/>
            <person name="Murphy C."/>
            <person name="Neiman D."/>
            <person name="Pearson M."/>
            <person name="Priest M."/>
            <person name="Roberts A."/>
            <person name="Saif S."/>
            <person name="Shea T."/>
            <person name="Sisk P."/>
            <person name="Sykes S."/>
            <person name="Wortman J."/>
            <person name="Nusbaum C."/>
            <person name="Birren B."/>
        </authorList>
    </citation>
    <scope>NUCLEOTIDE SEQUENCE [LARGE SCALE GENOMIC DNA]</scope>
    <source>
        <strain evidence="9 10">ATCC BAA-1498</strain>
    </source>
</reference>
<accession>E6YLP7</accession>
<dbReference type="NCBIfam" id="TIGR00413">
    <property type="entry name" value="rlpA"/>
    <property type="match status" value="1"/>
</dbReference>
<dbReference type="PROSITE" id="PS51257">
    <property type="entry name" value="PROKAR_LIPOPROTEIN"/>
    <property type="match status" value="1"/>
</dbReference>
<dbReference type="RefSeq" id="WP_035005785.1">
    <property type="nucleotide sequence ID" value="NZ_KL407337.1"/>
</dbReference>
<organism evidence="8">
    <name type="scientific">Bartonella rochalimae ATCC BAA-1498</name>
    <dbReference type="NCBI Taxonomy" id="685782"/>
    <lineage>
        <taxon>Bacteria</taxon>
        <taxon>Pseudomonadati</taxon>
        <taxon>Pseudomonadota</taxon>
        <taxon>Alphaproteobacteria</taxon>
        <taxon>Hyphomicrobiales</taxon>
        <taxon>Bartonellaceae</taxon>
        <taxon>Bartonella</taxon>
    </lineage>
</organism>
<dbReference type="GO" id="GO:0005886">
    <property type="term" value="C:plasma membrane"/>
    <property type="evidence" value="ECO:0007669"/>
    <property type="project" value="UniProtKB-SubCell"/>
</dbReference>
<evidence type="ECO:0000256" key="4">
    <source>
        <dbReference type="HAMAP-Rule" id="MF_02071"/>
    </source>
</evidence>
<dbReference type="HOGENOM" id="CLU_042923_3_5_5"/>
<comment type="function">
    <text evidence="4">Lytic transglycosylase with a strong preference for naked glycan strands that lack stem peptides.</text>
</comment>
<reference evidence="8" key="1">
    <citation type="journal article" date="2011" name="PLoS Genet.">
        <title>Parallel evolution of a type IV secretion system in radiating lineages of the host-restricted bacterial pathogen Bartonella.</title>
        <authorList>
            <person name="Engel P."/>
            <person name="Salzburger W."/>
            <person name="Liesch M."/>
            <person name="Chang C.C."/>
            <person name="Maruyama S."/>
            <person name="Lanz C."/>
            <person name="Calteau A."/>
            <person name="Lajus A."/>
            <person name="Medigue C."/>
            <person name="Schuster S.C."/>
            <person name="Dehio C."/>
        </authorList>
    </citation>
    <scope>NUCLEOTIDE SEQUENCE</scope>
    <source>
        <strain evidence="8">ATCC BAA-1498</strain>
    </source>
</reference>
<dbReference type="Gene3D" id="2.40.40.10">
    <property type="entry name" value="RlpA-like domain"/>
    <property type="match status" value="1"/>
</dbReference>
<evidence type="ECO:0000313" key="9">
    <source>
        <dbReference type="EMBL" id="KEC56792.1"/>
    </source>
</evidence>
<dbReference type="GO" id="GO:0071555">
    <property type="term" value="P:cell wall organization"/>
    <property type="evidence" value="ECO:0007669"/>
    <property type="project" value="UniProtKB-KW"/>
</dbReference>
<keyword evidence="4" id="KW-0564">Palmitate</keyword>
<dbReference type="Pfam" id="PF03330">
    <property type="entry name" value="DPBB_1"/>
    <property type="match status" value="1"/>
</dbReference>
<dbReference type="InterPro" id="IPR034718">
    <property type="entry name" value="RlpA"/>
</dbReference>
<dbReference type="PANTHER" id="PTHR34183">
    <property type="entry name" value="ENDOLYTIC PEPTIDOGLYCAN TRANSGLYCOSYLASE RLPA"/>
    <property type="match status" value="1"/>
</dbReference>
<evidence type="ECO:0000256" key="2">
    <source>
        <dbReference type="ARBA" id="ARBA00023239"/>
    </source>
</evidence>
<comment type="similarity">
    <text evidence="4 5">Belongs to the RlpA family.</text>
</comment>
<evidence type="ECO:0000313" key="8">
    <source>
        <dbReference type="EMBL" id="CBI77799.1"/>
    </source>
</evidence>
<keyword evidence="4 6" id="KW-0472">Membrane</keyword>